<dbReference type="GO" id="GO:0000146">
    <property type="term" value="F:microfilament motor activity"/>
    <property type="evidence" value="ECO:0007669"/>
    <property type="project" value="TreeGrafter"/>
</dbReference>
<dbReference type="GO" id="GO:0016020">
    <property type="term" value="C:membrane"/>
    <property type="evidence" value="ECO:0007669"/>
    <property type="project" value="TreeGrafter"/>
</dbReference>
<dbReference type="GO" id="GO:0051015">
    <property type="term" value="F:actin filament binding"/>
    <property type="evidence" value="ECO:0007669"/>
    <property type="project" value="TreeGrafter"/>
</dbReference>
<dbReference type="GO" id="GO:0005737">
    <property type="term" value="C:cytoplasm"/>
    <property type="evidence" value="ECO:0007669"/>
    <property type="project" value="TreeGrafter"/>
</dbReference>
<evidence type="ECO:0000256" key="5">
    <source>
        <dbReference type="ARBA" id="ARBA00023123"/>
    </source>
</evidence>
<dbReference type="SMART" id="SM00242">
    <property type="entry name" value="MYSc"/>
    <property type="match status" value="1"/>
</dbReference>
<dbReference type="Pfam" id="PF00063">
    <property type="entry name" value="Myosin_head"/>
    <property type="match status" value="1"/>
</dbReference>
<dbReference type="Gene3D" id="1.20.120.720">
    <property type="entry name" value="Myosin VI head, motor domain, U50 subdomain"/>
    <property type="match status" value="1"/>
</dbReference>
<dbReference type="PANTHER" id="PTHR13140:SF857">
    <property type="entry name" value="MYOSIN-11"/>
    <property type="match status" value="1"/>
</dbReference>
<dbReference type="PANTHER" id="PTHR13140">
    <property type="entry name" value="MYOSIN"/>
    <property type="match status" value="1"/>
</dbReference>
<feature type="domain" description="Myosin motor" evidence="10">
    <location>
        <begin position="112"/>
        <end position="797"/>
    </location>
</feature>
<dbReference type="GO" id="GO:0016459">
    <property type="term" value="C:myosin complex"/>
    <property type="evidence" value="ECO:0007669"/>
    <property type="project" value="UniProtKB-KW"/>
</dbReference>
<sequence length="1530" mass="176445">MNVAVVQRSYSFQLISPGEQRNSCNWTQFCFEGQPKTGEQEDRYLEVPAVYRVPQEQLESTVWVTDPDVVYRLAKVVEDKGEKLVVGFRDENGFYEKRTVFKKDTQAPSVSYYCEDMCNLTELSEASVLNTVRCRYEAHLIHTYSGLFCVVVNPWKNLPIYTDEVKEAYGNAIGVDTSLPPHVYSIAQEAYDGLGSFGNQSILITGESGAGKTENTKKIIDYLGSRAGRIYGFNDVHMDERLTAANTLIESFANASTIHNSNSSRVGKFIRMFFNDEMQLKGAQIQCYLLEKSRVVNQNDGDRNFHIFYQMLSNGFDNILLQQMGLTNKANQYRFLNQGNKTVDANIDDSTDAVETEKALRTIGFTSEERQEIYEIVASCLLLGEIKFNERTGLDITYVDGEKEVEAACRILGVKTSLLVDALTQPAIRVGEMSIKKSQNLRKTLSSLAALCKCIYDRLFSWILQRCNESLGQTSNSDMSQRSLYIGVLDMAGFEIMQKNSFEQFCINYTNEKLQQFFNDFMFIKEQKEYLREGIDWTEVSYGTDMQNTIELIEKPLGLLSLLQEECLVPNGSDMSLLEKLITNHSANPVFARSKHTARSTTVSHFTIIHYAGMVSYNIDSWVEKNKDAVEKNGLDVLATSTKPIMQQLFPLCDDGMQRGRRQSKCANTVSYVYKEQLLALLETLNTTRAQFIRCISPNKNRQPGVIDNRLVMEQLRCNGVLEGIRICRQGYPNRLPFEDFVLRYRFILPFLELEPNREGARDLCERLGLDPTVVQIGNTKVFCKVGVISELESRRRQRLSHIITEIQAQVRWHLEQIKLARLIEKRDAILVIQRNVRTFAELANWKWCSLLNMVRQLIPIDRDRKRIEDLEQQNETLVEQLKEADKRCNELQQLLGDANQTIQKLKSERHEYESKRQELQQEIQNHEEVMEIMARRFDEQHAKVMKIHAALRDNEKRIQILEEEKEDLQKDVYKWKGKYDAENSRRLDLENEQEKAAETIKALEVRINVVVTENEKELSRTSTLEKEIEQLKERNEKQLETISELQRCICDMNEKTRECDSLVNAEKKARKKAESEKADKQEELNRLKQDLHKMTVKAESLKETCHEKDREIKRLEGKLESTIENAENNIAEMKKIHKQSRDDLMVKIDELKKTCHKLETENRAQKIKLDSAERESSVESDYVSGNSASGRTSRIGSRQYSFTSMGSFSSIRTLSNSVRRTTEPEIRTHSRWRTPSTLSASYHSCTDSSPLSLSKSISQSQITYEKKIAQLERQVLSAHTDNQIQKREIEVYKTSLASHEKEKESLTQKVRALSAEVSVMERSLNEEENRSHDYEVKLRKAHNELQAMKNKYEQAVQESQKELLEERKKMRQKVEDLTKELEKKKLREGKGMEAAMEELQTQLSDAHSQLDRALTQVNHLENLSKSQGIYGETWEIQYRNAFSELQSLRDENAMLKTKINRQNRQIELLTQQSELEENVAQLESMLHHERRDSQAVSEYDNGRDSACDEAYDSGHSSNSPLHPPTCTAV</sequence>
<feature type="region of interest" description="Disordered" evidence="9">
    <location>
        <begin position="1487"/>
        <end position="1530"/>
    </location>
</feature>
<evidence type="ECO:0000256" key="4">
    <source>
        <dbReference type="ARBA" id="ARBA00023054"/>
    </source>
</evidence>
<keyword evidence="4" id="KW-0175">Coiled coil</keyword>
<reference evidence="13" key="1">
    <citation type="submission" date="2016-04" db="UniProtKB">
        <authorList>
            <consortium name="WormBaseParasite"/>
        </authorList>
    </citation>
    <scope>IDENTIFICATION</scope>
</reference>
<name>A0A158Q9T4_ENTVE</name>
<dbReference type="SUPFAM" id="SSF57997">
    <property type="entry name" value="Tropomyosin"/>
    <property type="match status" value="1"/>
</dbReference>
<dbReference type="Gene3D" id="1.10.10.820">
    <property type="match status" value="1"/>
</dbReference>
<dbReference type="Gene3D" id="3.40.850.10">
    <property type="entry name" value="Kinesin motor domain"/>
    <property type="match status" value="1"/>
</dbReference>
<dbReference type="InterPro" id="IPR036961">
    <property type="entry name" value="Kinesin_motor_dom_sf"/>
</dbReference>
<keyword evidence="2 8" id="KW-0547">Nucleotide-binding</keyword>
<keyword evidence="3 8" id="KW-0067">ATP-binding</keyword>
<evidence type="ECO:0000259" key="10">
    <source>
        <dbReference type="PROSITE" id="PS51456"/>
    </source>
</evidence>
<dbReference type="GO" id="GO:0007015">
    <property type="term" value="P:actin filament organization"/>
    <property type="evidence" value="ECO:0007669"/>
    <property type="project" value="TreeGrafter"/>
</dbReference>
<accession>A0A158Q9T4</accession>
<dbReference type="Gene3D" id="6.20.240.20">
    <property type="match status" value="1"/>
</dbReference>
<evidence type="ECO:0000313" key="12">
    <source>
        <dbReference type="Proteomes" id="UP000274131"/>
    </source>
</evidence>
<dbReference type="Proteomes" id="UP000274131">
    <property type="component" value="Unassembled WGS sequence"/>
</dbReference>
<evidence type="ECO:0000256" key="8">
    <source>
        <dbReference type="PROSITE-ProRule" id="PRU00782"/>
    </source>
</evidence>
<dbReference type="PRINTS" id="PR00193">
    <property type="entry name" value="MYOSINHEAVY"/>
</dbReference>
<evidence type="ECO:0000256" key="9">
    <source>
        <dbReference type="SAM" id="MobiDB-lite"/>
    </source>
</evidence>
<dbReference type="InterPro" id="IPR001609">
    <property type="entry name" value="Myosin_head_motor_dom-like"/>
</dbReference>
<evidence type="ECO:0000256" key="1">
    <source>
        <dbReference type="ARBA" id="ARBA00008314"/>
    </source>
</evidence>
<keyword evidence="7 8" id="KW-0009">Actin-binding</keyword>
<dbReference type="STRING" id="51028.A0A158Q9T4"/>
<organism evidence="13">
    <name type="scientific">Enterobius vermicularis</name>
    <name type="common">Human pinworm</name>
    <dbReference type="NCBI Taxonomy" id="51028"/>
    <lineage>
        <taxon>Eukaryota</taxon>
        <taxon>Metazoa</taxon>
        <taxon>Ecdysozoa</taxon>
        <taxon>Nematoda</taxon>
        <taxon>Chromadorea</taxon>
        <taxon>Rhabditida</taxon>
        <taxon>Spirurina</taxon>
        <taxon>Oxyuridomorpha</taxon>
        <taxon>Oxyuroidea</taxon>
        <taxon>Oxyuridae</taxon>
        <taxon>Enterobius</taxon>
    </lineage>
</organism>
<dbReference type="Gene3D" id="4.10.270.10">
    <property type="entry name" value="Myosin, subunit A"/>
    <property type="match status" value="1"/>
</dbReference>
<evidence type="ECO:0000256" key="3">
    <source>
        <dbReference type="ARBA" id="ARBA00022840"/>
    </source>
</evidence>
<dbReference type="EMBL" id="UXUI01007441">
    <property type="protein sequence ID" value="VDD87593.1"/>
    <property type="molecule type" value="Genomic_DNA"/>
</dbReference>
<evidence type="ECO:0000256" key="2">
    <source>
        <dbReference type="ARBA" id="ARBA00022741"/>
    </source>
</evidence>
<dbReference type="OrthoDB" id="312459at2759"/>
<dbReference type="Gene3D" id="1.20.58.530">
    <property type="match status" value="1"/>
</dbReference>
<feature type="region of interest" description="Actin-binding" evidence="8">
    <location>
        <begin position="678"/>
        <end position="700"/>
    </location>
</feature>
<reference evidence="11 12" key="2">
    <citation type="submission" date="2018-10" db="EMBL/GenBank/DDBJ databases">
        <authorList>
            <consortium name="Pathogen Informatics"/>
        </authorList>
    </citation>
    <scope>NUCLEOTIDE SEQUENCE [LARGE SCALE GENOMIC DNA]</scope>
</reference>
<feature type="region of interest" description="Disordered" evidence="9">
    <location>
        <begin position="1171"/>
        <end position="1195"/>
    </location>
</feature>
<comment type="similarity">
    <text evidence="1 8">Belongs to the TRAFAC class myosin-kinesin ATPase superfamily. Myosin family.</text>
</comment>
<gene>
    <name evidence="11" type="ORF">EVEC_LOCUS2736</name>
</gene>
<protein>
    <submittedName>
        <fullName evidence="13">Myosin motor domain-containing protein</fullName>
    </submittedName>
</protein>
<dbReference type="FunFam" id="1.10.10.820:FF:000001">
    <property type="entry name" value="Myosin heavy chain"/>
    <property type="match status" value="1"/>
</dbReference>
<proteinExistence type="inferred from homology"/>
<feature type="compositionally biased region" description="Polar residues" evidence="9">
    <location>
        <begin position="1184"/>
        <end position="1195"/>
    </location>
</feature>
<evidence type="ECO:0000256" key="7">
    <source>
        <dbReference type="ARBA" id="ARBA00023203"/>
    </source>
</evidence>
<dbReference type="SUPFAM" id="SSF52540">
    <property type="entry name" value="P-loop containing nucleoside triphosphate hydrolases"/>
    <property type="match status" value="1"/>
</dbReference>
<keyword evidence="6 8" id="KW-0505">Motor protein</keyword>
<evidence type="ECO:0000256" key="6">
    <source>
        <dbReference type="ARBA" id="ARBA00023175"/>
    </source>
</evidence>
<feature type="binding site" evidence="8">
    <location>
        <begin position="206"/>
        <end position="213"/>
    </location>
    <ligand>
        <name>ATP</name>
        <dbReference type="ChEBI" id="CHEBI:30616"/>
    </ligand>
</feature>
<keyword evidence="5 8" id="KW-0518">Myosin</keyword>
<dbReference type="PROSITE" id="PS51456">
    <property type="entry name" value="MYOSIN_MOTOR"/>
    <property type="match status" value="1"/>
</dbReference>
<dbReference type="WBParaSite" id="EVEC_0000302801-mRNA-1">
    <property type="protein sequence ID" value="EVEC_0000302801-mRNA-1"/>
    <property type="gene ID" value="EVEC_0000302801"/>
</dbReference>
<evidence type="ECO:0000313" key="11">
    <source>
        <dbReference type="EMBL" id="VDD87593.1"/>
    </source>
</evidence>
<evidence type="ECO:0000313" key="13">
    <source>
        <dbReference type="WBParaSite" id="EVEC_0000302801-mRNA-1"/>
    </source>
</evidence>
<dbReference type="InterPro" id="IPR027417">
    <property type="entry name" value="P-loop_NTPase"/>
</dbReference>
<dbReference type="GO" id="GO:0005524">
    <property type="term" value="F:ATP binding"/>
    <property type="evidence" value="ECO:0007669"/>
    <property type="project" value="UniProtKB-UniRule"/>
</dbReference>
<keyword evidence="12" id="KW-1185">Reference proteome</keyword>